<feature type="transmembrane region" description="Helical" evidence="7">
    <location>
        <begin position="148"/>
        <end position="168"/>
    </location>
</feature>
<evidence type="ECO:0000313" key="9">
    <source>
        <dbReference type="Proteomes" id="UP000809243"/>
    </source>
</evidence>
<proteinExistence type="predicted"/>
<protein>
    <recommendedName>
        <fullName evidence="10">Glycosyl transferase family 4</fullName>
    </recommendedName>
</protein>
<reference evidence="8" key="1">
    <citation type="submission" date="2021-01" db="EMBL/GenBank/DDBJ databases">
        <title>Active Sulfur Cycling in an Early Earth Analoge.</title>
        <authorList>
            <person name="Hahn C.R."/>
            <person name="Youssef N.H."/>
            <person name="Elshahed M."/>
        </authorList>
    </citation>
    <scope>NUCLEOTIDE SEQUENCE</scope>
    <source>
        <strain evidence="8">Zod_Metabat.1151</strain>
    </source>
</reference>
<name>A0A938YYC0_9ARCH</name>
<dbReference type="EMBL" id="JAFGDB010000100">
    <property type="protein sequence ID" value="MBN2067931.1"/>
    <property type="molecule type" value="Genomic_DNA"/>
</dbReference>
<feature type="transmembrane region" description="Helical" evidence="7">
    <location>
        <begin position="109"/>
        <end position="136"/>
    </location>
</feature>
<feature type="transmembrane region" description="Helical" evidence="7">
    <location>
        <begin position="293"/>
        <end position="317"/>
    </location>
</feature>
<gene>
    <name evidence="8" type="ORF">JW744_05680</name>
</gene>
<dbReference type="GO" id="GO:0071555">
    <property type="term" value="P:cell wall organization"/>
    <property type="evidence" value="ECO:0007669"/>
    <property type="project" value="TreeGrafter"/>
</dbReference>
<dbReference type="Pfam" id="PF00953">
    <property type="entry name" value="Glycos_transf_4"/>
    <property type="match status" value="1"/>
</dbReference>
<accession>A0A938YYC0</accession>
<evidence type="ECO:0000256" key="3">
    <source>
        <dbReference type="ARBA" id="ARBA00022679"/>
    </source>
</evidence>
<evidence type="ECO:0000256" key="2">
    <source>
        <dbReference type="ARBA" id="ARBA00022475"/>
    </source>
</evidence>
<dbReference type="GO" id="GO:0005886">
    <property type="term" value="C:plasma membrane"/>
    <property type="evidence" value="ECO:0007669"/>
    <property type="project" value="UniProtKB-SubCell"/>
</dbReference>
<sequence length="320" mass="34918">MTPPVVFFMIPFFVSALTVVSVSKRNMKAGIVGRDVNKLDGRMLPEGAGIAMLAPLWTAIFLFNALLYFELGTIALGLAVSGLCLVGFLDDRKQKFKGKTISWRKRASIIGLICLIFAYMYAPSPVWIIPFTFFIAGLASFENTFAGLNGWEIGSGLIISCFAAFILANSWVFPIALALVGAIAGLFLYNAFPARVLPGDSGTLLIGSSIAGLVILSQRIELAFLAALFFVPHAIDFFGLKLLTNPHDVSQSGKMPYAVLDDGRLSIPKNGNKRPCYDFAKMLLKIFGPMPEWLVVAVIWVAVAANCIFWILAFQYLQVI</sequence>
<dbReference type="AlphaFoldDB" id="A0A938YYC0"/>
<keyword evidence="6 7" id="KW-0472">Membrane</keyword>
<dbReference type="Proteomes" id="UP000809243">
    <property type="component" value="Unassembled WGS sequence"/>
</dbReference>
<organism evidence="8 9">
    <name type="scientific">Candidatus Iainarchaeum sp</name>
    <dbReference type="NCBI Taxonomy" id="3101447"/>
    <lineage>
        <taxon>Archaea</taxon>
        <taxon>Candidatus Iainarchaeota</taxon>
        <taxon>Candidatus Iainarchaeia</taxon>
        <taxon>Candidatus Iainarchaeales</taxon>
        <taxon>Candidatus Iainarchaeaceae</taxon>
        <taxon>Candidatus Iainarchaeum</taxon>
    </lineage>
</organism>
<keyword evidence="4 7" id="KW-0812">Transmembrane</keyword>
<keyword evidence="2" id="KW-1003">Cell membrane</keyword>
<dbReference type="PANTHER" id="PTHR22926">
    <property type="entry name" value="PHOSPHO-N-ACETYLMURAMOYL-PENTAPEPTIDE-TRANSFERASE"/>
    <property type="match status" value="1"/>
</dbReference>
<comment type="subcellular location">
    <subcellularLocation>
        <location evidence="1">Cell membrane</location>
        <topology evidence="1">Multi-pass membrane protein</topology>
    </subcellularLocation>
</comment>
<feature type="transmembrane region" description="Helical" evidence="7">
    <location>
        <begin position="175"/>
        <end position="192"/>
    </location>
</feature>
<evidence type="ECO:0008006" key="10">
    <source>
        <dbReference type="Google" id="ProtNLM"/>
    </source>
</evidence>
<dbReference type="PANTHER" id="PTHR22926:SF3">
    <property type="entry name" value="UNDECAPRENYL-PHOSPHATE ALPHA-N-ACETYLGLUCOSAMINYL 1-PHOSPHATE TRANSFERASE"/>
    <property type="match status" value="1"/>
</dbReference>
<evidence type="ECO:0000256" key="7">
    <source>
        <dbReference type="SAM" id="Phobius"/>
    </source>
</evidence>
<feature type="transmembrane region" description="Helical" evidence="7">
    <location>
        <begin position="44"/>
        <end position="65"/>
    </location>
</feature>
<feature type="transmembrane region" description="Helical" evidence="7">
    <location>
        <begin position="71"/>
        <end position="89"/>
    </location>
</feature>
<dbReference type="GO" id="GO:0044038">
    <property type="term" value="P:cell wall macromolecule biosynthetic process"/>
    <property type="evidence" value="ECO:0007669"/>
    <property type="project" value="TreeGrafter"/>
</dbReference>
<dbReference type="GO" id="GO:0016780">
    <property type="term" value="F:phosphotransferase activity, for other substituted phosphate groups"/>
    <property type="evidence" value="ECO:0007669"/>
    <property type="project" value="InterPro"/>
</dbReference>
<evidence type="ECO:0000313" key="8">
    <source>
        <dbReference type="EMBL" id="MBN2067931.1"/>
    </source>
</evidence>
<evidence type="ECO:0000256" key="4">
    <source>
        <dbReference type="ARBA" id="ARBA00022692"/>
    </source>
</evidence>
<evidence type="ECO:0000256" key="6">
    <source>
        <dbReference type="ARBA" id="ARBA00023136"/>
    </source>
</evidence>
<feature type="transmembrane region" description="Helical" evidence="7">
    <location>
        <begin position="6"/>
        <end position="23"/>
    </location>
</feature>
<keyword evidence="3" id="KW-0808">Transferase</keyword>
<comment type="caution">
    <text evidence="8">The sequence shown here is derived from an EMBL/GenBank/DDBJ whole genome shotgun (WGS) entry which is preliminary data.</text>
</comment>
<evidence type="ECO:0000256" key="5">
    <source>
        <dbReference type="ARBA" id="ARBA00022989"/>
    </source>
</evidence>
<dbReference type="InterPro" id="IPR000715">
    <property type="entry name" value="Glycosyl_transferase_4"/>
</dbReference>
<keyword evidence="5 7" id="KW-1133">Transmembrane helix</keyword>
<evidence type="ECO:0000256" key="1">
    <source>
        <dbReference type="ARBA" id="ARBA00004651"/>
    </source>
</evidence>
<feature type="transmembrane region" description="Helical" evidence="7">
    <location>
        <begin position="204"/>
        <end position="231"/>
    </location>
</feature>